<accession>A0A9P4H7D4</accession>
<evidence type="ECO:0000313" key="2">
    <source>
        <dbReference type="EMBL" id="KAF2028297.1"/>
    </source>
</evidence>
<gene>
    <name evidence="2" type="ORF">EK21DRAFT_70215</name>
</gene>
<comment type="caution">
    <text evidence="2">The sequence shown here is derived from an EMBL/GenBank/DDBJ whole genome shotgun (WGS) entry which is preliminary data.</text>
</comment>
<proteinExistence type="predicted"/>
<keyword evidence="3" id="KW-1185">Reference proteome</keyword>
<dbReference type="EMBL" id="ML978215">
    <property type="protein sequence ID" value="KAF2028297.1"/>
    <property type="molecule type" value="Genomic_DNA"/>
</dbReference>
<sequence length="119" mass="13893">KLGCRLSSLSDVCGNCYRDGRTECLPADIPMPDFSKIDRELAKLDEQEEALEARQEADEKLLDEVQERLRVSRSKGRRLRKQRKLLKRREVEIFEEGRVEAEELAKLEVLEQFNQELSS</sequence>
<feature type="non-terminal residue" evidence="2">
    <location>
        <position position="1"/>
    </location>
</feature>
<dbReference type="AlphaFoldDB" id="A0A9P4H7D4"/>
<organism evidence="2 3">
    <name type="scientific">Setomelanomma holmii</name>
    <dbReference type="NCBI Taxonomy" id="210430"/>
    <lineage>
        <taxon>Eukaryota</taxon>
        <taxon>Fungi</taxon>
        <taxon>Dikarya</taxon>
        <taxon>Ascomycota</taxon>
        <taxon>Pezizomycotina</taxon>
        <taxon>Dothideomycetes</taxon>
        <taxon>Pleosporomycetidae</taxon>
        <taxon>Pleosporales</taxon>
        <taxon>Pleosporineae</taxon>
        <taxon>Phaeosphaeriaceae</taxon>
        <taxon>Setomelanomma</taxon>
    </lineage>
</organism>
<dbReference type="Proteomes" id="UP000799777">
    <property type="component" value="Unassembled WGS sequence"/>
</dbReference>
<protein>
    <submittedName>
        <fullName evidence="2">Uncharacterized protein</fullName>
    </submittedName>
</protein>
<reference evidence="2" key="1">
    <citation type="journal article" date="2020" name="Stud. Mycol.">
        <title>101 Dothideomycetes genomes: a test case for predicting lifestyles and emergence of pathogens.</title>
        <authorList>
            <person name="Haridas S."/>
            <person name="Albert R."/>
            <person name="Binder M."/>
            <person name="Bloem J."/>
            <person name="Labutti K."/>
            <person name="Salamov A."/>
            <person name="Andreopoulos B."/>
            <person name="Baker S."/>
            <person name="Barry K."/>
            <person name="Bills G."/>
            <person name="Bluhm B."/>
            <person name="Cannon C."/>
            <person name="Castanera R."/>
            <person name="Culley D."/>
            <person name="Daum C."/>
            <person name="Ezra D."/>
            <person name="Gonzalez J."/>
            <person name="Henrissat B."/>
            <person name="Kuo A."/>
            <person name="Liang C."/>
            <person name="Lipzen A."/>
            <person name="Lutzoni F."/>
            <person name="Magnuson J."/>
            <person name="Mondo S."/>
            <person name="Nolan M."/>
            <person name="Ohm R."/>
            <person name="Pangilinan J."/>
            <person name="Park H.-J."/>
            <person name="Ramirez L."/>
            <person name="Alfaro M."/>
            <person name="Sun H."/>
            <person name="Tritt A."/>
            <person name="Yoshinaga Y."/>
            <person name="Zwiers L.-H."/>
            <person name="Turgeon B."/>
            <person name="Goodwin S."/>
            <person name="Spatafora J."/>
            <person name="Crous P."/>
            <person name="Grigoriev I."/>
        </authorList>
    </citation>
    <scope>NUCLEOTIDE SEQUENCE</scope>
    <source>
        <strain evidence="2">CBS 110217</strain>
    </source>
</reference>
<feature type="coiled-coil region" evidence="1">
    <location>
        <begin position="34"/>
        <end position="68"/>
    </location>
</feature>
<dbReference type="OrthoDB" id="3807343at2759"/>
<keyword evidence="1" id="KW-0175">Coiled coil</keyword>
<evidence type="ECO:0000256" key="1">
    <source>
        <dbReference type="SAM" id="Coils"/>
    </source>
</evidence>
<evidence type="ECO:0000313" key="3">
    <source>
        <dbReference type="Proteomes" id="UP000799777"/>
    </source>
</evidence>
<name>A0A9P4H7D4_9PLEO</name>